<dbReference type="PROSITE" id="PS01009">
    <property type="entry name" value="CRISP_1"/>
    <property type="match status" value="1"/>
</dbReference>
<dbReference type="AlphaFoldDB" id="A0A1L0E1V6"/>
<dbReference type="PANTHER" id="PTHR10334">
    <property type="entry name" value="CYSTEINE-RICH SECRETORY PROTEIN-RELATED"/>
    <property type="match status" value="1"/>
</dbReference>
<dbReference type="InterPro" id="IPR001283">
    <property type="entry name" value="CRISP-related"/>
</dbReference>
<gene>
    <name evidence="4" type="ORF">SAMEA4029009_CIC11G00000001272</name>
</gene>
<reference evidence="5" key="1">
    <citation type="submission" date="2016-10" db="EMBL/GenBank/DDBJ databases">
        <authorList>
            <person name="Geijer C."/>
            <person name="Jareborg N."/>
            <person name="Dainat J."/>
        </authorList>
    </citation>
    <scope>NUCLEOTIDE SEQUENCE [LARGE SCALE GENOMIC DNA]</scope>
    <source>
        <strain evidence="5">PYCC 4715</strain>
    </source>
</reference>
<keyword evidence="2" id="KW-1133">Transmembrane helix</keyword>
<dbReference type="InterPro" id="IPR014044">
    <property type="entry name" value="CAP_dom"/>
</dbReference>
<feature type="domain" description="SCP" evidence="3">
    <location>
        <begin position="110"/>
        <end position="240"/>
    </location>
</feature>
<dbReference type="Gene3D" id="3.40.33.10">
    <property type="entry name" value="CAP"/>
    <property type="match status" value="1"/>
</dbReference>
<dbReference type="EMBL" id="LT635769">
    <property type="protein sequence ID" value="SGZ58526.1"/>
    <property type="molecule type" value="Genomic_DNA"/>
</dbReference>
<organism evidence="4 5">
    <name type="scientific">Sungouiella intermedia</name>
    <dbReference type="NCBI Taxonomy" id="45354"/>
    <lineage>
        <taxon>Eukaryota</taxon>
        <taxon>Fungi</taxon>
        <taxon>Dikarya</taxon>
        <taxon>Ascomycota</taxon>
        <taxon>Saccharomycotina</taxon>
        <taxon>Pichiomycetes</taxon>
        <taxon>Metschnikowiaceae</taxon>
        <taxon>Sungouiella</taxon>
    </lineage>
</organism>
<evidence type="ECO:0000256" key="2">
    <source>
        <dbReference type="SAM" id="Phobius"/>
    </source>
</evidence>
<feature type="region of interest" description="Disordered" evidence="1">
    <location>
        <begin position="40"/>
        <end position="69"/>
    </location>
</feature>
<keyword evidence="2" id="KW-0812">Transmembrane</keyword>
<keyword evidence="2" id="KW-0472">Membrane</keyword>
<dbReference type="Proteomes" id="UP000182259">
    <property type="component" value="Chromosome VI"/>
</dbReference>
<accession>A0A1L0E1V6</accession>
<dbReference type="PRINTS" id="PR00837">
    <property type="entry name" value="V5TPXLIKE"/>
</dbReference>
<protein>
    <submittedName>
        <fullName evidence="4">CIC11C00000001272</fullName>
    </submittedName>
</protein>
<evidence type="ECO:0000256" key="1">
    <source>
        <dbReference type="SAM" id="MobiDB-lite"/>
    </source>
</evidence>
<name>A0A1L0E1V6_9ASCO</name>
<sequence>MDNRRYRQNRAGLITLLVVSAVVVAVVVPVSVYFGAIQTSRSTEPSEPRPGTSRTSTGTATSAVQTLDVGSSSQVVRTTLTTVTRGSSTTTETSTSSSVGSTVPEQDLEEIQRVLLRRHNELRGLHGSPNLTWNDELTRFAANYAANNFSCDNVQLIHSGGPYGENLAAGYQGGESPVNAWYDEISLYNYSDPGFAEATGHFTQLIWNTTLELGCAIVNCNNAWSQYTICEYYPMGNIVGSTRERTQELFRQHVPPLLDS</sequence>
<dbReference type="SMART" id="SM00198">
    <property type="entry name" value="SCP"/>
    <property type="match status" value="1"/>
</dbReference>
<evidence type="ECO:0000313" key="4">
    <source>
        <dbReference type="EMBL" id="SGZ58526.1"/>
    </source>
</evidence>
<dbReference type="InterPro" id="IPR018244">
    <property type="entry name" value="Allrgn_V5/Tpx1_CS"/>
</dbReference>
<dbReference type="Pfam" id="PF00188">
    <property type="entry name" value="CAP"/>
    <property type="match status" value="1"/>
</dbReference>
<dbReference type="GO" id="GO:0005576">
    <property type="term" value="C:extracellular region"/>
    <property type="evidence" value="ECO:0007669"/>
    <property type="project" value="InterPro"/>
</dbReference>
<evidence type="ECO:0000259" key="3">
    <source>
        <dbReference type="SMART" id="SM00198"/>
    </source>
</evidence>
<feature type="compositionally biased region" description="Low complexity" evidence="1">
    <location>
        <begin position="83"/>
        <end position="103"/>
    </location>
</feature>
<feature type="compositionally biased region" description="Low complexity" evidence="1">
    <location>
        <begin position="49"/>
        <end position="63"/>
    </location>
</feature>
<proteinExistence type="predicted"/>
<evidence type="ECO:0000313" key="5">
    <source>
        <dbReference type="Proteomes" id="UP000182259"/>
    </source>
</evidence>
<dbReference type="InterPro" id="IPR035940">
    <property type="entry name" value="CAP_sf"/>
</dbReference>
<dbReference type="CDD" id="cd05384">
    <property type="entry name" value="CAP_PRY1-like"/>
    <property type="match status" value="1"/>
</dbReference>
<feature type="transmembrane region" description="Helical" evidence="2">
    <location>
        <begin position="12"/>
        <end position="36"/>
    </location>
</feature>
<dbReference type="SUPFAM" id="SSF55797">
    <property type="entry name" value="PR-1-like"/>
    <property type="match status" value="1"/>
</dbReference>
<feature type="region of interest" description="Disordered" evidence="1">
    <location>
        <begin position="83"/>
        <end position="104"/>
    </location>
</feature>